<evidence type="ECO:0000259" key="1">
    <source>
        <dbReference type="PROSITE" id="PS51725"/>
    </source>
</evidence>
<dbReference type="GO" id="GO:0004497">
    <property type="term" value="F:monooxygenase activity"/>
    <property type="evidence" value="ECO:0007669"/>
    <property type="project" value="UniProtKB-KW"/>
</dbReference>
<dbReference type="PROSITE" id="PS51725">
    <property type="entry name" value="ABM"/>
    <property type="match status" value="1"/>
</dbReference>
<evidence type="ECO:0000313" key="2">
    <source>
        <dbReference type="EMBL" id="OIQ81777.1"/>
    </source>
</evidence>
<feature type="domain" description="ABM" evidence="1">
    <location>
        <begin position="4"/>
        <end position="95"/>
    </location>
</feature>
<organism evidence="2">
    <name type="scientific">mine drainage metagenome</name>
    <dbReference type="NCBI Taxonomy" id="410659"/>
    <lineage>
        <taxon>unclassified sequences</taxon>
        <taxon>metagenomes</taxon>
        <taxon>ecological metagenomes</taxon>
    </lineage>
</organism>
<proteinExistence type="predicted"/>
<protein>
    <submittedName>
        <fullName evidence="2">Antibiotic biosynthesis monooxygenase</fullName>
    </submittedName>
</protein>
<dbReference type="SUPFAM" id="SSF54909">
    <property type="entry name" value="Dimeric alpha+beta barrel"/>
    <property type="match status" value="1"/>
</dbReference>
<comment type="caution">
    <text evidence="2">The sequence shown here is derived from an EMBL/GenBank/DDBJ whole genome shotgun (WGS) entry which is preliminary data.</text>
</comment>
<dbReference type="InterPro" id="IPR007138">
    <property type="entry name" value="ABM_dom"/>
</dbReference>
<dbReference type="Pfam" id="PF03992">
    <property type="entry name" value="ABM"/>
    <property type="match status" value="1"/>
</dbReference>
<keyword evidence="2" id="KW-0560">Oxidoreductase</keyword>
<dbReference type="Gene3D" id="3.30.70.100">
    <property type="match status" value="1"/>
</dbReference>
<dbReference type="AlphaFoldDB" id="A0A1J5QDV9"/>
<reference evidence="2" key="1">
    <citation type="submission" date="2016-10" db="EMBL/GenBank/DDBJ databases">
        <title>Sequence of Gallionella enrichment culture.</title>
        <authorList>
            <person name="Poehlein A."/>
            <person name="Muehling M."/>
            <person name="Daniel R."/>
        </authorList>
    </citation>
    <scope>NUCLEOTIDE SEQUENCE</scope>
</reference>
<gene>
    <name evidence="2" type="ORF">GALL_364460</name>
</gene>
<keyword evidence="2" id="KW-0503">Monooxygenase</keyword>
<name>A0A1J5QDV9_9ZZZZ</name>
<sequence length="106" mass="11800">MTGLALMVTHHLRPGHEDAFDELAARTLESITTLEPGTLVYAVHSVPGKPLERVFYELYVDRAAFEAHEAYPHLRAFLTERLAHIESVDVTFLDLRSLKGPGSSTV</sequence>
<accession>A0A1J5QDV9</accession>
<dbReference type="EMBL" id="MLJW01000882">
    <property type="protein sequence ID" value="OIQ81777.1"/>
    <property type="molecule type" value="Genomic_DNA"/>
</dbReference>
<dbReference type="InterPro" id="IPR011008">
    <property type="entry name" value="Dimeric_a/b-barrel"/>
</dbReference>